<dbReference type="SUPFAM" id="SSF46894">
    <property type="entry name" value="C-terminal effector domain of the bipartite response regulators"/>
    <property type="match status" value="1"/>
</dbReference>
<dbReference type="EMBL" id="PFFQ01000066">
    <property type="protein sequence ID" value="PIW13765.1"/>
    <property type="molecule type" value="Genomic_DNA"/>
</dbReference>
<dbReference type="SMART" id="SM00421">
    <property type="entry name" value="HTH_LUXR"/>
    <property type="match status" value="1"/>
</dbReference>
<dbReference type="Gene3D" id="3.40.50.2300">
    <property type="match status" value="1"/>
</dbReference>
<feature type="modified residue" description="4-aspartylphosphate" evidence="2">
    <location>
        <position position="61"/>
    </location>
</feature>
<dbReference type="GO" id="GO:0003677">
    <property type="term" value="F:DNA binding"/>
    <property type="evidence" value="ECO:0007669"/>
    <property type="project" value="UniProtKB-KW"/>
</dbReference>
<dbReference type="SMART" id="SM00448">
    <property type="entry name" value="REC"/>
    <property type="match status" value="1"/>
</dbReference>
<dbReference type="AlphaFoldDB" id="A0A2M7FXA2"/>
<dbReference type="InterPro" id="IPR011006">
    <property type="entry name" value="CheY-like_superfamily"/>
</dbReference>
<dbReference type="InterPro" id="IPR036388">
    <property type="entry name" value="WH-like_DNA-bd_sf"/>
</dbReference>
<evidence type="ECO:0000256" key="2">
    <source>
        <dbReference type="PROSITE-ProRule" id="PRU00169"/>
    </source>
</evidence>
<reference evidence="5 6" key="1">
    <citation type="submission" date="2017-09" db="EMBL/GenBank/DDBJ databases">
        <title>Depth-based differentiation of microbial function through sediment-hosted aquifers and enrichment of novel symbionts in the deep terrestrial subsurface.</title>
        <authorList>
            <person name="Probst A.J."/>
            <person name="Ladd B."/>
            <person name="Jarett J.K."/>
            <person name="Geller-Mcgrath D.E."/>
            <person name="Sieber C.M."/>
            <person name="Emerson J.B."/>
            <person name="Anantharaman K."/>
            <person name="Thomas B.C."/>
            <person name="Malmstrom R."/>
            <person name="Stieglmeier M."/>
            <person name="Klingl A."/>
            <person name="Woyke T."/>
            <person name="Ryan C.M."/>
            <person name="Banfield J.F."/>
        </authorList>
    </citation>
    <scope>NUCLEOTIDE SEQUENCE [LARGE SCALE GENOMIC DNA]</scope>
    <source>
        <strain evidence="5">CG17_big_fil_post_rev_8_21_14_2_50_48_46</strain>
    </source>
</reference>
<evidence type="ECO:0000256" key="1">
    <source>
        <dbReference type="ARBA" id="ARBA00023125"/>
    </source>
</evidence>
<feature type="domain" description="HTH luxR-type" evidence="3">
    <location>
        <begin position="149"/>
        <end position="209"/>
    </location>
</feature>
<accession>A0A2M7FXA2</accession>
<dbReference type="InterPro" id="IPR039420">
    <property type="entry name" value="WalR-like"/>
</dbReference>
<evidence type="ECO:0000313" key="6">
    <source>
        <dbReference type="Proteomes" id="UP000231019"/>
    </source>
</evidence>
<dbReference type="InterPro" id="IPR000792">
    <property type="entry name" value="Tscrpt_reg_LuxR_C"/>
</dbReference>
<evidence type="ECO:0000259" key="4">
    <source>
        <dbReference type="PROSITE" id="PS50110"/>
    </source>
</evidence>
<evidence type="ECO:0008006" key="7">
    <source>
        <dbReference type="Google" id="ProtNLM"/>
    </source>
</evidence>
<dbReference type="SUPFAM" id="SSF52172">
    <property type="entry name" value="CheY-like"/>
    <property type="match status" value="1"/>
</dbReference>
<sequence length="209" mass="23997">MRQEITVVLVDDDLNTLNLLENWLTHSCELPYGFKILGKARLGSQAIEILKTHSPDLLILDLQLPDMNGMEIALFAKDLPAPPRILLFSGYDDWLEWKDTAHHPIQGYMLKGTTLDQLEEALDKILKGGICWDPSVYVQMHQKSRASSEQEHWKRQLSTRELDILSLLRKGHKQAQIASELNLSINTVKTYLRRIAKKADCQRLDELKN</sequence>
<dbReference type="Pfam" id="PF00196">
    <property type="entry name" value="GerE"/>
    <property type="match status" value="1"/>
</dbReference>
<keyword evidence="2" id="KW-0597">Phosphoprotein</keyword>
<keyword evidence="1" id="KW-0238">DNA-binding</keyword>
<dbReference type="PRINTS" id="PR00038">
    <property type="entry name" value="HTHLUXR"/>
</dbReference>
<dbReference type="PROSITE" id="PS50110">
    <property type="entry name" value="RESPONSE_REGULATORY"/>
    <property type="match status" value="1"/>
</dbReference>
<dbReference type="Proteomes" id="UP000231019">
    <property type="component" value="Unassembled WGS sequence"/>
</dbReference>
<organism evidence="5 6">
    <name type="scientific">bacterium (Candidatus Blackallbacteria) CG17_big_fil_post_rev_8_21_14_2_50_48_46</name>
    <dbReference type="NCBI Taxonomy" id="2014261"/>
    <lineage>
        <taxon>Bacteria</taxon>
        <taxon>Candidatus Blackallbacteria</taxon>
    </lineage>
</organism>
<gene>
    <name evidence="5" type="ORF">COW36_24160</name>
</gene>
<dbReference type="InterPro" id="IPR001789">
    <property type="entry name" value="Sig_transdc_resp-reg_receiver"/>
</dbReference>
<comment type="caution">
    <text evidence="5">The sequence shown here is derived from an EMBL/GenBank/DDBJ whole genome shotgun (WGS) entry which is preliminary data.</text>
</comment>
<evidence type="ECO:0000259" key="3">
    <source>
        <dbReference type="PROSITE" id="PS50043"/>
    </source>
</evidence>
<dbReference type="InterPro" id="IPR016032">
    <property type="entry name" value="Sig_transdc_resp-reg_C-effctor"/>
</dbReference>
<dbReference type="PROSITE" id="PS50043">
    <property type="entry name" value="HTH_LUXR_2"/>
    <property type="match status" value="1"/>
</dbReference>
<name>A0A2M7FXA2_9BACT</name>
<dbReference type="Gene3D" id="1.10.10.10">
    <property type="entry name" value="Winged helix-like DNA-binding domain superfamily/Winged helix DNA-binding domain"/>
    <property type="match status" value="1"/>
</dbReference>
<dbReference type="PANTHER" id="PTHR43214">
    <property type="entry name" value="TWO-COMPONENT RESPONSE REGULATOR"/>
    <property type="match status" value="1"/>
</dbReference>
<dbReference type="CDD" id="cd06170">
    <property type="entry name" value="LuxR_C_like"/>
    <property type="match status" value="1"/>
</dbReference>
<proteinExistence type="predicted"/>
<dbReference type="GO" id="GO:0000160">
    <property type="term" value="P:phosphorelay signal transduction system"/>
    <property type="evidence" value="ECO:0007669"/>
    <property type="project" value="InterPro"/>
</dbReference>
<feature type="domain" description="Response regulatory" evidence="4">
    <location>
        <begin position="6"/>
        <end position="126"/>
    </location>
</feature>
<evidence type="ECO:0000313" key="5">
    <source>
        <dbReference type="EMBL" id="PIW13765.1"/>
    </source>
</evidence>
<dbReference type="Pfam" id="PF00072">
    <property type="entry name" value="Response_reg"/>
    <property type="match status" value="1"/>
</dbReference>
<dbReference type="GO" id="GO:0006355">
    <property type="term" value="P:regulation of DNA-templated transcription"/>
    <property type="evidence" value="ECO:0007669"/>
    <property type="project" value="InterPro"/>
</dbReference>
<protein>
    <recommendedName>
        <fullName evidence="7">DNA-binding response regulator</fullName>
    </recommendedName>
</protein>